<evidence type="ECO:0000313" key="2">
    <source>
        <dbReference type="Proteomes" id="UP000309997"/>
    </source>
</evidence>
<organism evidence="1 2">
    <name type="scientific">Populus alba</name>
    <name type="common">White poplar</name>
    <dbReference type="NCBI Taxonomy" id="43335"/>
    <lineage>
        <taxon>Eukaryota</taxon>
        <taxon>Viridiplantae</taxon>
        <taxon>Streptophyta</taxon>
        <taxon>Embryophyta</taxon>
        <taxon>Tracheophyta</taxon>
        <taxon>Spermatophyta</taxon>
        <taxon>Magnoliopsida</taxon>
        <taxon>eudicotyledons</taxon>
        <taxon>Gunneridae</taxon>
        <taxon>Pentapetalae</taxon>
        <taxon>rosids</taxon>
        <taxon>fabids</taxon>
        <taxon>Malpighiales</taxon>
        <taxon>Salicaceae</taxon>
        <taxon>Saliceae</taxon>
        <taxon>Populus</taxon>
    </lineage>
</organism>
<proteinExistence type="predicted"/>
<keyword evidence="2" id="KW-1185">Reference proteome</keyword>
<dbReference type="Proteomes" id="UP000309997">
    <property type="component" value="Unassembled WGS sequence"/>
</dbReference>
<evidence type="ECO:0000313" key="1">
    <source>
        <dbReference type="EMBL" id="KAL3569062.1"/>
    </source>
</evidence>
<protein>
    <submittedName>
        <fullName evidence="1">Uncharacterized protein</fullName>
    </submittedName>
</protein>
<sequence>MIGSWGQLQMTKLTTGSAIEISRLPGYIPQTKVMDEVVSKVENELLCRAFFHMYLGDDPFDKDTIEKSGMPLLSLF</sequence>
<accession>A0ACC4AT57</accession>
<gene>
    <name evidence="1" type="ORF">D5086_028952</name>
</gene>
<dbReference type="EMBL" id="RCHU02000016">
    <property type="protein sequence ID" value="KAL3569062.1"/>
    <property type="molecule type" value="Genomic_DNA"/>
</dbReference>
<comment type="caution">
    <text evidence="1">The sequence shown here is derived from an EMBL/GenBank/DDBJ whole genome shotgun (WGS) entry which is preliminary data.</text>
</comment>
<name>A0ACC4AT57_POPAL</name>
<reference evidence="1 2" key="1">
    <citation type="journal article" date="2024" name="Plant Biotechnol. J.">
        <title>Genome and CRISPR/Cas9 system of a widespread forest tree (Populus alba) in the world.</title>
        <authorList>
            <person name="Liu Y.J."/>
            <person name="Jiang P.F."/>
            <person name="Han X.M."/>
            <person name="Li X.Y."/>
            <person name="Wang H.M."/>
            <person name="Wang Y.J."/>
            <person name="Wang X.X."/>
            <person name="Zeng Q.Y."/>
        </authorList>
    </citation>
    <scope>NUCLEOTIDE SEQUENCE [LARGE SCALE GENOMIC DNA]</scope>
    <source>
        <strain evidence="2">cv. PAL-ZL1</strain>
    </source>
</reference>